<comment type="caution">
    <text evidence="3">The sequence shown here is derived from an EMBL/GenBank/DDBJ whole genome shotgun (WGS) entry which is preliminary data.</text>
</comment>
<accession>A0AAD4N3D9</accession>
<name>A0AAD4N3D9_9BILA</name>
<dbReference type="EMBL" id="JAKKPZ010000018">
    <property type="protein sequence ID" value="KAI1712428.1"/>
    <property type="molecule type" value="Genomic_DNA"/>
</dbReference>
<dbReference type="InterPro" id="IPR001584">
    <property type="entry name" value="Integrase_cat-core"/>
</dbReference>
<sequence>MEEDFDPVMQAKFNEKLSDFVAQKRFICLPNEATYDSILAALIKFKNGSKLERYEWNYVRRYSMTIINGEEKLFRGNQEIVKREQAFGILHRLHDRRGHAGRDIMFKEVTGYFGLTREIVQIYLSLCQHCEFKKAKVKKGLVVKPILSHDFNSRCQVDLIDLQARPDGDSKFIMVYQDHLTKFVVLDALATKTAAEVARNLIKIFATFGVPKILHSDNGREFANKVVSEVVRQWPICRIVHGKPRHSQSQGSVERANRDIGDILIMNLRQNKSTAWAAALPQVQAAKNSRFHRGIGRSPYEAIFGHKMKLGYEDEPVIEEVDEGGEDPEGTEFITLDGSKWIELAENDEPLETSNSPSPARSRSQSPARSSPSSQARDSITRLQQMGQGPWKDISFEEEEYGIVLDEQDELNRLHFQREQEREGARKQQKRLAEKMLQESAKRNAPISDGQTVRIPIPKEEEDGFYRIGTDHGILSQQYSRNQIEPSSSQFVSEENVPDKEISLRAAVGAYSLSGGQGYKHCSCLQGCKTGKCNCRSLGRRCNSRCHNSTCCKNK</sequence>
<evidence type="ECO:0000313" key="3">
    <source>
        <dbReference type="EMBL" id="KAI1712428.1"/>
    </source>
</evidence>
<dbReference type="PANTHER" id="PTHR37984:SF5">
    <property type="entry name" value="PROTEIN NYNRIN-LIKE"/>
    <property type="match status" value="1"/>
</dbReference>
<dbReference type="Proteomes" id="UP001201812">
    <property type="component" value="Unassembled WGS sequence"/>
</dbReference>
<feature type="compositionally biased region" description="Low complexity" evidence="1">
    <location>
        <begin position="356"/>
        <end position="377"/>
    </location>
</feature>
<organism evidence="3 4">
    <name type="scientific">Ditylenchus destructor</name>
    <dbReference type="NCBI Taxonomy" id="166010"/>
    <lineage>
        <taxon>Eukaryota</taxon>
        <taxon>Metazoa</taxon>
        <taxon>Ecdysozoa</taxon>
        <taxon>Nematoda</taxon>
        <taxon>Chromadorea</taxon>
        <taxon>Rhabditida</taxon>
        <taxon>Tylenchina</taxon>
        <taxon>Tylenchomorpha</taxon>
        <taxon>Sphaerularioidea</taxon>
        <taxon>Anguinidae</taxon>
        <taxon>Anguininae</taxon>
        <taxon>Ditylenchus</taxon>
    </lineage>
</organism>
<evidence type="ECO:0000313" key="4">
    <source>
        <dbReference type="Proteomes" id="UP001201812"/>
    </source>
</evidence>
<evidence type="ECO:0000256" key="1">
    <source>
        <dbReference type="SAM" id="MobiDB-lite"/>
    </source>
</evidence>
<dbReference type="AlphaFoldDB" id="A0AAD4N3D9"/>
<keyword evidence="4" id="KW-1185">Reference proteome</keyword>
<protein>
    <submittedName>
        <fullName evidence="3">Integrase core domain-containing protein</fullName>
    </submittedName>
</protein>
<dbReference type="PROSITE" id="PS50994">
    <property type="entry name" value="INTEGRASE"/>
    <property type="match status" value="1"/>
</dbReference>
<dbReference type="SUPFAM" id="SSF53098">
    <property type="entry name" value="Ribonuclease H-like"/>
    <property type="match status" value="1"/>
</dbReference>
<evidence type="ECO:0000259" key="2">
    <source>
        <dbReference type="PROSITE" id="PS50994"/>
    </source>
</evidence>
<dbReference type="GO" id="GO:0015074">
    <property type="term" value="P:DNA integration"/>
    <property type="evidence" value="ECO:0007669"/>
    <property type="project" value="InterPro"/>
</dbReference>
<dbReference type="PANTHER" id="PTHR37984">
    <property type="entry name" value="PROTEIN CBG26694"/>
    <property type="match status" value="1"/>
</dbReference>
<dbReference type="InterPro" id="IPR036397">
    <property type="entry name" value="RNaseH_sf"/>
</dbReference>
<reference evidence="3" key="1">
    <citation type="submission" date="2022-01" db="EMBL/GenBank/DDBJ databases">
        <title>Genome Sequence Resource for Two Populations of Ditylenchus destructor, the Migratory Endoparasitic Phytonematode.</title>
        <authorList>
            <person name="Zhang H."/>
            <person name="Lin R."/>
            <person name="Xie B."/>
        </authorList>
    </citation>
    <scope>NUCLEOTIDE SEQUENCE</scope>
    <source>
        <strain evidence="3">BazhouSP</strain>
    </source>
</reference>
<proteinExistence type="predicted"/>
<dbReference type="InterPro" id="IPR050951">
    <property type="entry name" value="Retrovirus_Pol_polyprotein"/>
</dbReference>
<dbReference type="InterPro" id="IPR012337">
    <property type="entry name" value="RNaseH-like_sf"/>
</dbReference>
<feature type="region of interest" description="Disordered" evidence="1">
    <location>
        <begin position="349"/>
        <end position="391"/>
    </location>
</feature>
<dbReference type="GO" id="GO:0003676">
    <property type="term" value="F:nucleic acid binding"/>
    <property type="evidence" value="ECO:0007669"/>
    <property type="project" value="InterPro"/>
</dbReference>
<gene>
    <name evidence="3" type="ORF">DdX_09513</name>
</gene>
<feature type="domain" description="Integrase catalytic" evidence="2">
    <location>
        <begin position="141"/>
        <end position="307"/>
    </location>
</feature>
<dbReference type="Gene3D" id="3.30.420.10">
    <property type="entry name" value="Ribonuclease H-like superfamily/Ribonuclease H"/>
    <property type="match status" value="1"/>
</dbReference>